<evidence type="ECO:0000256" key="5">
    <source>
        <dbReference type="ARBA" id="ARBA00022927"/>
    </source>
</evidence>
<dbReference type="Pfam" id="PF10191">
    <property type="entry name" value="COG7"/>
    <property type="match status" value="1"/>
</dbReference>
<keyword evidence="5" id="KW-0653">Protein transport</keyword>
<dbReference type="PANTHER" id="PTHR21443">
    <property type="entry name" value="CONSERVED OLIGOMERIC GOLGI COMPLEX COMPONENT 7"/>
    <property type="match status" value="1"/>
</dbReference>
<keyword evidence="6" id="KW-0333">Golgi apparatus</keyword>
<organism evidence="10 11">
    <name type="scientific">Paraglomus occultum</name>
    <dbReference type="NCBI Taxonomy" id="144539"/>
    <lineage>
        <taxon>Eukaryota</taxon>
        <taxon>Fungi</taxon>
        <taxon>Fungi incertae sedis</taxon>
        <taxon>Mucoromycota</taxon>
        <taxon>Glomeromycotina</taxon>
        <taxon>Glomeromycetes</taxon>
        <taxon>Paraglomerales</taxon>
        <taxon>Paraglomeraceae</taxon>
        <taxon>Paraglomus</taxon>
    </lineage>
</organism>
<keyword evidence="4" id="KW-0813">Transport</keyword>
<comment type="subcellular location">
    <subcellularLocation>
        <location evidence="1">Golgi apparatus membrane</location>
        <topology evidence="1">Peripheral membrane protein</topology>
    </subcellularLocation>
</comment>
<keyword evidence="7" id="KW-0472">Membrane</keyword>
<evidence type="ECO:0000256" key="9">
    <source>
        <dbReference type="SAM" id="MobiDB-lite"/>
    </source>
</evidence>
<reference evidence="10" key="1">
    <citation type="submission" date="2021-06" db="EMBL/GenBank/DDBJ databases">
        <authorList>
            <person name="Kallberg Y."/>
            <person name="Tangrot J."/>
            <person name="Rosling A."/>
        </authorList>
    </citation>
    <scope>NUCLEOTIDE SEQUENCE</scope>
    <source>
        <strain evidence="10">IA702</strain>
    </source>
</reference>
<dbReference type="GO" id="GO:0006890">
    <property type="term" value="P:retrograde vesicle-mediated transport, Golgi to endoplasmic reticulum"/>
    <property type="evidence" value="ECO:0007669"/>
    <property type="project" value="TreeGrafter"/>
</dbReference>
<proteinExistence type="inferred from homology"/>
<feature type="region of interest" description="Disordered" evidence="9">
    <location>
        <begin position="317"/>
        <end position="358"/>
    </location>
</feature>
<dbReference type="GO" id="GO:0007030">
    <property type="term" value="P:Golgi organization"/>
    <property type="evidence" value="ECO:0007669"/>
    <property type="project" value="TreeGrafter"/>
</dbReference>
<accession>A0A9N9CYP1</accession>
<sequence length="376" mass="40999">KHLAGLPTMSIWNSNLEDNRRSAFNLEIPSFSLQPSKYISLPYADSSTVDADDNSNEEESSDEDVVHNWMASIARGTMFALIENILSIPQLSSHGIHQLSTDLGYLTKVLSTLDVSPIDALGKVFKLLDMDEDVMMDHILAANKRQEDAEFSDASDRDLLVKVAARSGEDAEIEEQHDAHLVPLDLEPKPYAQKLIDWSGLYSPRGPLIADVTDDEKTELRMVPVFAQHSLFFSTSSTLNENVGSDDTEAKGSRKGLLISRLKKIRAEKVGAEKVGAEKVGAEKVGAEKVGAEKVAAEKVATENVTEKVGASETIDTSVPTMSDSDQGDDKGSMYGEKDLFGSERGDYPVRTGSAMHGEGTVRWGSAIHEGMLRVE</sequence>
<dbReference type="GO" id="GO:0006886">
    <property type="term" value="P:intracellular protein transport"/>
    <property type="evidence" value="ECO:0007669"/>
    <property type="project" value="InterPro"/>
</dbReference>
<gene>
    <name evidence="10" type="ORF">POCULU_LOCUS8229</name>
</gene>
<evidence type="ECO:0000256" key="1">
    <source>
        <dbReference type="ARBA" id="ARBA00004395"/>
    </source>
</evidence>
<dbReference type="AlphaFoldDB" id="A0A9N9CYP1"/>
<feature type="compositionally biased region" description="Basic and acidic residues" evidence="9">
    <location>
        <begin position="328"/>
        <end position="348"/>
    </location>
</feature>
<dbReference type="PANTHER" id="PTHR21443:SF0">
    <property type="entry name" value="CONSERVED OLIGOMERIC GOLGI COMPLEX SUBUNIT 7"/>
    <property type="match status" value="1"/>
</dbReference>
<evidence type="ECO:0000256" key="8">
    <source>
        <dbReference type="ARBA" id="ARBA00031345"/>
    </source>
</evidence>
<dbReference type="Proteomes" id="UP000789572">
    <property type="component" value="Unassembled WGS sequence"/>
</dbReference>
<evidence type="ECO:0000256" key="7">
    <source>
        <dbReference type="ARBA" id="ARBA00023136"/>
    </source>
</evidence>
<dbReference type="GO" id="GO:0017119">
    <property type="term" value="C:Golgi transport complex"/>
    <property type="evidence" value="ECO:0007669"/>
    <property type="project" value="InterPro"/>
</dbReference>
<evidence type="ECO:0000313" key="10">
    <source>
        <dbReference type="EMBL" id="CAG8616868.1"/>
    </source>
</evidence>
<dbReference type="EMBL" id="CAJVPJ010002253">
    <property type="protein sequence ID" value="CAG8616868.1"/>
    <property type="molecule type" value="Genomic_DNA"/>
</dbReference>
<comment type="caution">
    <text evidence="10">The sequence shown here is derived from an EMBL/GenBank/DDBJ whole genome shotgun (WGS) entry which is preliminary data.</text>
</comment>
<evidence type="ECO:0000256" key="2">
    <source>
        <dbReference type="ARBA" id="ARBA00005831"/>
    </source>
</evidence>
<keyword evidence="11" id="KW-1185">Reference proteome</keyword>
<dbReference type="InterPro" id="IPR019335">
    <property type="entry name" value="COG7"/>
</dbReference>
<dbReference type="GO" id="GO:0000139">
    <property type="term" value="C:Golgi membrane"/>
    <property type="evidence" value="ECO:0007669"/>
    <property type="project" value="UniProtKB-SubCell"/>
</dbReference>
<evidence type="ECO:0000256" key="4">
    <source>
        <dbReference type="ARBA" id="ARBA00022448"/>
    </source>
</evidence>
<evidence type="ECO:0000256" key="6">
    <source>
        <dbReference type="ARBA" id="ARBA00023034"/>
    </source>
</evidence>
<evidence type="ECO:0000256" key="3">
    <source>
        <dbReference type="ARBA" id="ARBA00020984"/>
    </source>
</evidence>
<name>A0A9N9CYP1_9GLOM</name>
<dbReference type="OrthoDB" id="249612at2759"/>
<evidence type="ECO:0000313" key="11">
    <source>
        <dbReference type="Proteomes" id="UP000789572"/>
    </source>
</evidence>
<comment type="similarity">
    <text evidence="2">Belongs to the COG7 family.</text>
</comment>
<feature type="non-terminal residue" evidence="10">
    <location>
        <position position="376"/>
    </location>
</feature>
<protein>
    <recommendedName>
        <fullName evidence="3">Conserved oligomeric Golgi complex subunit 7</fullName>
    </recommendedName>
    <alternativeName>
        <fullName evidence="8">Component of oligomeric Golgi complex 7</fullName>
    </alternativeName>
</protein>